<evidence type="ECO:0000256" key="1">
    <source>
        <dbReference type="ARBA" id="ARBA00013258"/>
    </source>
</evidence>
<keyword evidence="2 7" id="KW-0808">Transferase</keyword>
<evidence type="ECO:0000259" key="6">
    <source>
        <dbReference type="Pfam" id="PF21124"/>
    </source>
</evidence>
<keyword evidence="3 7" id="KW-0012">Acyltransferase</keyword>
<evidence type="ECO:0000256" key="3">
    <source>
        <dbReference type="ARBA" id="ARBA00023315"/>
    </source>
</evidence>
<sequence>MTGEFRAETAFVFPGMGPSNFADVGRFMVINPFARRLVAVADERLGYSLVDRFRETEGDYSEFAQVAFLVNCVALAQWAEHALGVEPDVCTGPSFGEKAATAYTGALPLSEAVWMTARLARCMDEYFSREHRDVVTHSFVRAHADRLGELLAELDDRGEWYDISCYIDDDFFMLSLRERNLEWLERRLRGMGAMSLYTMRPPMHSSAFGPLRRKAEDEVFGRLEFSDPRLPVIADQDGSVVTTAEGMRTMLLDGFVRPLRWPDVVASMKRLGVTKVCVSGPDSLFGRVGCTRRNFEVVAVNPRLALRPRPRVGAGAGAA</sequence>
<dbReference type="Proteomes" id="UP000534286">
    <property type="component" value="Unassembled WGS sequence"/>
</dbReference>
<dbReference type="AlphaFoldDB" id="A0A7W7S534"/>
<comment type="caution">
    <text evidence="7">The sequence shown here is derived from an EMBL/GenBank/DDBJ whole genome shotgun (WGS) entry which is preliminary data.</text>
</comment>
<dbReference type="PANTHER" id="PTHR42681:SF1">
    <property type="entry name" value="MALONYL-COA-ACYL CARRIER PROTEIN TRANSACYLASE, MITOCHONDRIAL"/>
    <property type="match status" value="1"/>
</dbReference>
<dbReference type="Pfam" id="PF00698">
    <property type="entry name" value="Acyl_transf_1"/>
    <property type="match status" value="1"/>
</dbReference>
<dbReference type="EC" id="2.3.1.39" evidence="1"/>
<gene>
    <name evidence="7" type="ORF">FHR32_008445</name>
</gene>
<accession>A0A7W7S534</accession>
<proteinExistence type="predicted"/>
<dbReference type="Gene3D" id="3.40.366.10">
    <property type="entry name" value="Malonyl-Coenzyme A Acyl Carrier Protein, domain 2"/>
    <property type="match status" value="2"/>
</dbReference>
<feature type="domain" description="Malonyl-CoA:ACP transacylase (MAT)" evidence="5">
    <location>
        <begin position="11"/>
        <end position="126"/>
    </location>
</feature>
<dbReference type="Pfam" id="PF21124">
    <property type="entry name" value="VinK_C"/>
    <property type="match status" value="1"/>
</dbReference>
<reference evidence="7 8" key="1">
    <citation type="submission" date="2020-08" db="EMBL/GenBank/DDBJ databases">
        <title>Sequencing the genomes of 1000 actinobacteria strains.</title>
        <authorList>
            <person name="Klenk H.-P."/>
        </authorList>
    </citation>
    <scope>NUCLEOTIDE SEQUENCE [LARGE SCALE GENOMIC DNA]</scope>
    <source>
        <strain evidence="7 8">DSM 43023</strain>
    </source>
</reference>
<keyword evidence="8" id="KW-1185">Reference proteome</keyword>
<dbReference type="InterPro" id="IPR001227">
    <property type="entry name" value="Ac_transferase_dom_sf"/>
</dbReference>
<dbReference type="RefSeq" id="WP_184759908.1">
    <property type="nucleotide sequence ID" value="NZ_BAABEK010000059.1"/>
</dbReference>
<protein>
    <recommendedName>
        <fullName evidence="1">[acyl-carrier-protein] S-malonyltransferase</fullName>
        <ecNumber evidence="1">2.3.1.39</ecNumber>
    </recommendedName>
</protein>
<dbReference type="InterPro" id="IPR014043">
    <property type="entry name" value="Acyl_transferase_dom"/>
</dbReference>
<evidence type="ECO:0000313" key="7">
    <source>
        <dbReference type="EMBL" id="MBB4944044.1"/>
    </source>
</evidence>
<dbReference type="SUPFAM" id="SSF52151">
    <property type="entry name" value="FabD/lysophospholipase-like"/>
    <property type="match status" value="1"/>
</dbReference>
<dbReference type="InterPro" id="IPR049416">
    <property type="entry name" value="VinK-like_small"/>
</dbReference>
<organism evidence="7 8">
    <name type="scientific">Streptosporangium album</name>
    <dbReference type="NCBI Taxonomy" id="47479"/>
    <lineage>
        <taxon>Bacteria</taxon>
        <taxon>Bacillati</taxon>
        <taxon>Actinomycetota</taxon>
        <taxon>Actinomycetes</taxon>
        <taxon>Streptosporangiales</taxon>
        <taxon>Streptosporangiaceae</taxon>
        <taxon>Streptosporangium</taxon>
    </lineage>
</organism>
<dbReference type="GO" id="GO:0004314">
    <property type="term" value="F:[acyl-carrier-protein] S-malonyltransferase activity"/>
    <property type="evidence" value="ECO:0007669"/>
    <property type="project" value="UniProtKB-EC"/>
</dbReference>
<dbReference type="InterPro" id="IPR050858">
    <property type="entry name" value="Mal-CoA-ACP_Trans/PKS_FabD"/>
</dbReference>
<feature type="domain" description="Malonyl-CoA-[acyl-carrier-protein] transacylase small" evidence="6">
    <location>
        <begin position="138"/>
        <end position="199"/>
    </location>
</feature>
<evidence type="ECO:0000259" key="5">
    <source>
        <dbReference type="Pfam" id="PF00698"/>
    </source>
</evidence>
<dbReference type="PANTHER" id="PTHR42681">
    <property type="entry name" value="MALONYL-COA-ACYL CARRIER PROTEIN TRANSACYLASE, MITOCHONDRIAL"/>
    <property type="match status" value="1"/>
</dbReference>
<dbReference type="GO" id="GO:0006633">
    <property type="term" value="P:fatty acid biosynthetic process"/>
    <property type="evidence" value="ECO:0007669"/>
    <property type="project" value="TreeGrafter"/>
</dbReference>
<evidence type="ECO:0000256" key="2">
    <source>
        <dbReference type="ARBA" id="ARBA00022679"/>
    </source>
</evidence>
<dbReference type="EMBL" id="JACHJU010000006">
    <property type="protein sequence ID" value="MBB4944044.1"/>
    <property type="molecule type" value="Genomic_DNA"/>
</dbReference>
<evidence type="ECO:0000256" key="4">
    <source>
        <dbReference type="ARBA" id="ARBA00048462"/>
    </source>
</evidence>
<comment type="catalytic activity">
    <reaction evidence="4">
        <text>holo-[ACP] + malonyl-CoA = malonyl-[ACP] + CoA</text>
        <dbReference type="Rhea" id="RHEA:41792"/>
        <dbReference type="Rhea" id="RHEA-COMP:9623"/>
        <dbReference type="Rhea" id="RHEA-COMP:9685"/>
        <dbReference type="ChEBI" id="CHEBI:57287"/>
        <dbReference type="ChEBI" id="CHEBI:57384"/>
        <dbReference type="ChEBI" id="CHEBI:64479"/>
        <dbReference type="ChEBI" id="CHEBI:78449"/>
        <dbReference type="EC" id="2.3.1.39"/>
    </reaction>
</comment>
<name>A0A7W7S534_9ACTN</name>
<evidence type="ECO:0000313" key="8">
    <source>
        <dbReference type="Proteomes" id="UP000534286"/>
    </source>
</evidence>
<dbReference type="InterPro" id="IPR016035">
    <property type="entry name" value="Acyl_Trfase/lysoPLipase"/>
</dbReference>